<feature type="modified residue" description="4-aspartylphosphate" evidence="5">
    <location>
        <position position="57"/>
    </location>
</feature>
<dbReference type="GO" id="GO:0000160">
    <property type="term" value="P:phosphorelay signal transduction system"/>
    <property type="evidence" value="ECO:0007669"/>
    <property type="project" value="InterPro"/>
</dbReference>
<dbReference type="InterPro" id="IPR001789">
    <property type="entry name" value="Sig_transdc_resp-reg_receiver"/>
</dbReference>
<keyword evidence="4" id="KW-0804">Transcription</keyword>
<dbReference type="SMART" id="SM00421">
    <property type="entry name" value="HTH_LUXR"/>
    <property type="match status" value="1"/>
</dbReference>
<dbReference type="Pfam" id="PF00196">
    <property type="entry name" value="GerE"/>
    <property type="match status" value="1"/>
</dbReference>
<dbReference type="PANTHER" id="PTHR43214:SF41">
    <property type="entry name" value="NITRATE_NITRITE RESPONSE REGULATOR PROTEIN NARP"/>
    <property type="match status" value="1"/>
</dbReference>
<dbReference type="EMBL" id="JAICBX010000004">
    <property type="protein sequence ID" value="MBW8639355.1"/>
    <property type="molecule type" value="Genomic_DNA"/>
</dbReference>
<protein>
    <submittedName>
        <fullName evidence="8">Response regulator transcription factor</fullName>
    </submittedName>
</protein>
<dbReference type="InterPro" id="IPR000792">
    <property type="entry name" value="Tscrpt_reg_LuxR_C"/>
</dbReference>
<evidence type="ECO:0000256" key="2">
    <source>
        <dbReference type="ARBA" id="ARBA00023015"/>
    </source>
</evidence>
<dbReference type="CDD" id="cd17535">
    <property type="entry name" value="REC_NarL-like"/>
    <property type="match status" value="1"/>
</dbReference>
<evidence type="ECO:0000256" key="4">
    <source>
        <dbReference type="ARBA" id="ARBA00023163"/>
    </source>
</evidence>
<evidence type="ECO:0000259" key="7">
    <source>
        <dbReference type="PROSITE" id="PS50110"/>
    </source>
</evidence>
<accession>A0AAE2ZQY7</accession>
<evidence type="ECO:0000256" key="3">
    <source>
        <dbReference type="ARBA" id="ARBA00023125"/>
    </source>
</evidence>
<reference evidence="8" key="1">
    <citation type="submission" date="2021-08" db="EMBL/GenBank/DDBJ databases">
        <title>Hoeflea bacterium WL0058 sp. nov., isolated from the sediment.</title>
        <authorList>
            <person name="Wang L."/>
            <person name="Zhang D."/>
        </authorList>
    </citation>
    <scope>NUCLEOTIDE SEQUENCE</scope>
    <source>
        <strain evidence="8">WL0058</strain>
    </source>
</reference>
<dbReference type="PRINTS" id="PR00038">
    <property type="entry name" value="HTHLUXR"/>
</dbReference>
<feature type="domain" description="Response regulatory" evidence="7">
    <location>
        <begin position="6"/>
        <end position="122"/>
    </location>
</feature>
<evidence type="ECO:0000313" key="9">
    <source>
        <dbReference type="Proteomes" id="UP001196509"/>
    </source>
</evidence>
<name>A0AAE2ZQY7_9HYPH</name>
<evidence type="ECO:0000256" key="5">
    <source>
        <dbReference type="PROSITE-ProRule" id="PRU00169"/>
    </source>
</evidence>
<dbReference type="InterPro" id="IPR011006">
    <property type="entry name" value="CheY-like_superfamily"/>
</dbReference>
<keyword evidence="1 5" id="KW-0597">Phosphoprotein</keyword>
<evidence type="ECO:0000259" key="6">
    <source>
        <dbReference type="PROSITE" id="PS50043"/>
    </source>
</evidence>
<dbReference type="Gene3D" id="3.40.50.2300">
    <property type="match status" value="1"/>
</dbReference>
<dbReference type="PROSITE" id="PS50110">
    <property type="entry name" value="RESPONSE_REGULATORY"/>
    <property type="match status" value="1"/>
</dbReference>
<dbReference type="PANTHER" id="PTHR43214">
    <property type="entry name" value="TWO-COMPONENT RESPONSE REGULATOR"/>
    <property type="match status" value="1"/>
</dbReference>
<organism evidence="8 9">
    <name type="scientific">Flavimaribacter sediminis</name>
    <dbReference type="NCBI Taxonomy" id="2865987"/>
    <lineage>
        <taxon>Bacteria</taxon>
        <taxon>Pseudomonadati</taxon>
        <taxon>Pseudomonadota</taxon>
        <taxon>Alphaproteobacteria</taxon>
        <taxon>Hyphomicrobiales</taxon>
        <taxon>Rhizobiaceae</taxon>
        <taxon>Flavimaribacter</taxon>
    </lineage>
</organism>
<dbReference type="Proteomes" id="UP001196509">
    <property type="component" value="Unassembled WGS sequence"/>
</dbReference>
<dbReference type="RefSeq" id="WP_220230090.1">
    <property type="nucleotide sequence ID" value="NZ_JAICBX010000004.1"/>
</dbReference>
<evidence type="ECO:0000313" key="8">
    <source>
        <dbReference type="EMBL" id="MBW8639355.1"/>
    </source>
</evidence>
<dbReference type="PROSITE" id="PS50043">
    <property type="entry name" value="HTH_LUXR_2"/>
    <property type="match status" value="1"/>
</dbReference>
<dbReference type="InterPro" id="IPR016032">
    <property type="entry name" value="Sig_transdc_resp-reg_C-effctor"/>
</dbReference>
<gene>
    <name evidence="8" type="ORF">K1W69_19330</name>
</gene>
<dbReference type="GO" id="GO:0003677">
    <property type="term" value="F:DNA binding"/>
    <property type="evidence" value="ECO:0007669"/>
    <property type="project" value="UniProtKB-KW"/>
</dbReference>
<dbReference type="Pfam" id="PF00072">
    <property type="entry name" value="Response_reg"/>
    <property type="match status" value="1"/>
</dbReference>
<dbReference type="AlphaFoldDB" id="A0AAE2ZQY7"/>
<keyword evidence="3" id="KW-0238">DNA-binding</keyword>
<dbReference type="SUPFAM" id="SSF46894">
    <property type="entry name" value="C-terminal effector domain of the bipartite response regulators"/>
    <property type="match status" value="1"/>
</dbReference>
<evidence type="ECO:0000256" key="1">
    <source>
        <dbReference type="ARBA" id="ARBA00022553"/>
    </source>
</evidence>
<proteinExistence type="predicted"/>
<comment type="caution">
    <text evidence="8">The sequence shown here is derived from an EMBL/GenBank/DDBJ whole genome shotgun (WGS) entry which is preliminary data.</text>
</comment>
<dbReference type="SUPFAM" id="SSF52172">
    <property type="entry name" value="CheY-like"/>
    <property type="match status" value="1"/>
</dbReference>
<dbReference type="PROSITE" id="PS00622">
    <property type="entry name" value="HTH_LUXR_1"/>
    <property type="match status" value="1"/>
</dbReference>
<sequence length="219" mass="23929">MNGLQKVLLADDHPIFRTGVRHVLEANGTFSIVAEVGDGRAALSQIDILKPHFVVLDLNMPEIDGFSVLKRIKAIGNPAKVVIVSMHAAESYAKRAYELGAIGFIAKEDAPSEIVSVLQNSNGEFYMSQSVGNPDPRFAPAVGETEDRHDFSTLTNAERNVLVLLSFGKTSKEIALELNISPRTVQAHRRNIADKLDVHGTNRLLEIAISHRTTLIGIK</sequence>
<dbReference type="CDD" id="cd06170">
    <property type="entry name" value="LuxR_C_like"/>
    <property type="match status" value="1"/>
</dbReference>
<keyword evidence="2" id="KW-0805">Transcription regulation</keyword>
<dbReference type="GO" id="GO:0006355">
    <property type="term" value="P:regulation of DNA-templated transcription"/>
    <property type="evidence" value="ECO:0007669"/>
    <property type="project" value="InterPro"/>
</dbReference>
<dbReference type="InterPro" id="IPR039420">
    <property type="entry name" value="WalR-like"/>
</dbReference>
<dbReference type="SMART" id="SM00448">
    <property type="entry name" value="REC"/>
    <property type="match status" value="1"/>
</dbReference>
<feature type="domain" description="HTH luxR-type" evidence="6">
    <location>
        <begin position="147"/>
        <end position="212"/>
    </location>
</feature>
<keyword evidence="9" id="KW-1185">Reference proteome</keyword>
<dbReference type="InterPro" id="IPR058245">
    <property type="entry name" value="NreC/VraR/RcsB-like_REC"/>
</dbReference>